<dbReference type="InterPro" id="IPR011991">
    <property type="entry name" value="ArsR-like_HTH"/>
</dbReference>
<evidence type="ECO:0000259" key="2">
    <source>
        <dbReference type="PROSITE" id="PS50995"/>
    </source>
</evidence>
<sequence length="179" mass="18356">MTDVDRSAGGDAAGDTPGVDPGVAPGIAAGIAEVEEQMTALAARIRATTREAAAAIHPDLPPIGYKMLRVIRRCGTAHASAVADQLGVDRSVVSRQLRQLQDLGLVEVGADAQDGRVRVLALTDAGRAGVEADDAQGGSRLIRGLGEWSRADLDAFAGYLARLNAGGEAVARTPVALIP</sequence>
<reference evidence="3 4" key="1">
    <citation type="submission" date="2016-08" db="EMBL/GenBank/DDBJ databases">
        <title>Genome sequence of Clavibacter michiganensis spp. strain CASJ009.</title>
        <authorList>
            <person name="Thapa S.P."/>
            <person name="Coaker G."/>
        </authorList>
    </citation>
    <scope>NUCLEOTIDE SEQUENCE [LARGE SCALE GENOMIC DNA]</scope>
    <source>
        <strain evidence="3">CASJ009</strain>
    </source>
</reference>
<organism evidence="3 4">
    <name type="scientific">Clavibacter michiganensis</name>
    <dbReference type="NCBI Taxonomy" id="28447"/>
    <lineage>
        <taxon>Bacteria</taxon>
        <taxon>Bacillati</taxon>
        <taxon>Actinomycetota</taxon>
        <taxon>Actinomycetes</taxon>
        <taxon>Micrococcales</taxon>
        <taxon>Microbacteriaceae</taxon>
        <taxon>Clavibacter</taxon>
    </lineage>
</organism>
<accession>A0A251XRE3</accession>
<evidence type="ECO:0000313" key="4">
    <source>
        <dbReference type="Proteomes" id="UP000195106"/>
    </source>
</evidence>
<dbReference type="InterPro" id="IPR039422">
    <property type="entry name" value="MarR/SlyA-like"/>
</dbReference>
<dbReference type="Gene3D" id="1.10.10.10">
    <property type="entry name" value="Winged helix-like DNA-binding domain superfamily/Winged helix DNA-binding domain"/>
    <property type="match status" value="1"/>
</dbReference>
<evidence type="ECO:0000313" key="3">
    <source>
        <dbReference type="EMBL" id="OUE07708.1"/>
    </source>
</evidence>
<protein>
    <submittedName>
        <fullName evidence="3">MarR family protein</fullName>
    </submittedName>
</protein>
<dbReference type="PANTHER" id="PTHR33164:SF57">
    <property type="entry name" value="MARR-FAMILY TRANSCRIPTIONAL REGULATOR"/>
    <property type="match status" value="1"/>
</dbReference>
<dbReference type="SMART" id="SM00347">
    <property type="entry name" value="HTH_MARR"/>
    <property type="match status" value="1"/>
</dbReference>
<dbReference type="InterPro" id="IPR036388">
    <property type="entry name" value="WH-like_DNA-bd_sf"/>
</dbReference>
<dbReference type="Proteomes" id="UP000195106">
    <property type="component" value="Unassembled WGS sequence"/>
</dbReference>
<feature type="region of interest" description="Disordered" evidence="1">
    <location>
        <begin position="1"/>
        <end position="24"/>
    </location>
</feature>
<proteinExistence type="predicted"/>
<dbReference type="PROSITE" id="PS50995">
    <property type="entry name" value="HTH_MARR_2"/>
    <property type="match status" value="1"/>
</dbReference>
<dbReference type="InterPro" id="IPR000835">
    <property type="entry name" value="HTH_MarR-typ"/>
</dbReference>
<dbReference type="GO" id="GO:0006950">
    <property type="term" value="P:response to stress"/>
    <property type="evidence" value="ECO:0007669"/>
    <property type="project" value="TreeGrafter"/>
</dbReference>
<gene>
    <name evidence="3" type="ORF">CMsap09_02070</name>
</gene>
<dbReference type="Pfam" id="PF12802">
    <property type="entry name" value="MarR_2"/>
    <property type="match status" value="1"/>
</dbReference>
<comment type="caution">
    <text evidence="3">The sequence shown here is derived from an EMBL/GenBank/DDBJ whole genome shotgun (WGS) entry which is preliminary data.</text>
</comment>
<dbReference type="AlphaFoldDB" id="A0A251XRE3"/>
<dbReference type="GO" id="GO:0003700">
    <property type="term" value="F:DNA-binding transcription factor activity"/>
    <property type="evidence" value="ECO:0007669"/>
    <property type="project" value="InterPro"/>
</dbReference>
<feature type="domain" description="HTH marR-type" evidence="2">
    <location>
        <begin position="31"/>
        <end position="165"/>
    </location>
</feature>
<dbReference type="PANTHER" id="PTHR33164">
    <property type="entry name" value="TRANSCRIPTIONAL REGULATOR, MARR FAMILY"/>
    <property type="match status" value="1"/>
</dbReference>
<evidence type="ECO:0000256" key="1">
    <source>
        <dbReference type="SAM" id="MobiDB-lite"/>
    </source>
</evidence>
<dbReference type="InterPro" id="IPR036390">
    <property type="entry name" value="WH_DNA-bd_sf"/>
</dbReference>
<dbReference type="CDD" id="cd00090">
    <property type="entry name" value="HTH_ARSR"/>
    <property type="match status" value="1"/>
</dbReference>
<dbReference type="EMBL" id="MDHJ01000001">
    <property type="protein sequence ID" value="OUE07708.1"/>
    <property type="molecule type" value="Genomic_DNA"/>
</dbReference>
<dbReference type="SUPFAM" id="SSF46785">
    <property type="entry name" value="Winged helix' DNA-binding domain"/>
    <property type="match status" value="1"/>
</dbReference>
<name>A0A251XRE3_9MICO</name>